<dbReference type="GO" id="GO:0042593">
    <property type="term" value="P:glucose homeostasis"/>
    <property type="evidence" value="ECO:0007669"/>
    <property type="project" value="TreeGrafter"/>
</dbReference>
<organism evidence="3 4">
    <name type="scientific">Glossina austeni</name>
    <name type="common">Savannah tsetse fly</name>
    <dbReference type="NCBI Taxonomy" id="7395"/>
    <lineage>
        <taxon>Eukaryota</taxon>
        <taxon>Metazoa</taxon>
        <taxon>Ecdysozoa</taxon>
        <taxon>Arthropoda</taxon>
        <taxon>Hexapoda</taxon>
        <taxon>Insecta</taxon>
        <taxon>Pterygota</taxon>
        <taxon>Neoptera</taxon>
        <taxon>Endopterygota</taxon>
        <taxon>Diptera</taxon>
        <taxon>Brachycera</taxon>
        <taxon>Muscomorpha</taxon>
        <taxon>Hippoboscoidea</taxon>
        <taxon>Glossinidae</taxon>
        <taxon>Glossina</taxon>
    </lineage>
</organism>
<dbReference type="InterPro" id="IPR059238">
    <property type="entry name" value="UBX1_UBXN9"/>
</dbReference>
<dbReference type="AlphaFoldDB" id="A0A1A9VD99"/>
<proteinExistence type="predicted"/>
<accession>A0A1A9VD99</accession>
<dbReference type="CDD" id="cd16118">
    <property type="entry name" value="UBX2_UBXN9"/>
    <property type="match status" value="1"/>
</dbReference>
<reference evidence="3" key="1">
    <citation type="submission" date="2020-05" db="UniProtKB">
        <authorList>
            <consortium name="EnsemblMetazoa"/>
        </authorList>
    </citation>
    <scope>IDENTIFICATION</scope>
    <source>
        <strain evidence="3">TTRI</strain>
    </source>
</reference>
<dbReference type="CDD" id="cd17075">
    <property type="entry name" value="UBX1_UBXN9"/>
    <property type="match status" value="1"/>
</dbReference>
<dbReference type="PANTHER" id="PTHR46467:SF1">
    <property type="entry name" value="TETHER CONTAINING UBX DOMAIN FOR GLUT4"/>
    <property type="match status" value="1"/>
</dbReference>
<evidence type="ECO:0000313" key="4">
    <source>
        <dbReference type="Proteomes" id="UP000078200"/>
    </source>
</evidence>
<dbReference type="Pfam" id="PF11470">
    <property type="entry name" value="TUG-UBL1"/>
    <property type="match status" value="1"/>
</dbReference>
<dbReference type="STRING" id="7395.A0A1A9VD99"/>
<dbReference type="InterPro" id="IPR021569">
    <property type="entry name" value="TUG-UBL1"/>
</dbReference>
<dbReference type="Gene3D" id="3.10.20.90">
    <property type="entry name" value="Phosphatidylinositol 3-kinase Catalytic Subunit, Chain A, domain 1"/>
    <property type="match status" value="2"/>
</dbReference>
<sequence length="501" mass="56938">MEVKVTVLTPNGRRQNIKVTPNTTLLQILEDVCQKHGFVSDEYCLKHHNKEVSLSQMFRFSGLPNNCLLEMSQTNRKRIAATVDICIQLEDGNRHQAQFKPEDNLWQVVVKLGDGYIQSYENPVVIYTRQEIVGKQQMSETTLKSLGIIEGRALLRLLNKKPEELKTQANVYIAPAKKNAPKKTNVSEKPKSTNADAGGGGFSITRSLMQTLKKSSDQKNIGIEMRTSCSDNQTQNSEKLKYDWSSGVGRSMQPLQVQIGSNNNETETEEKNEPIYHIIGERCAIIYSLNEIHTHVEDLPDSFYDLTVNDLKLVLRDLKNIAAGNEDAPLVTERLRELRDNRTMLNKMSQYKNCVIRIKFPDRRVLQGMFKPIDKISDVIEFVRTFISKPAIPFYLFTIPPKTKLTLEKTLLELDFVPNALIHFSYEDEFENAGDCIKSEFLVKLTSLEGAIYAASKFRRTQRKPPDMEANNNVSNDDIQKPGPSTGAIPKRPRNDEVKKT</sequence>
<name>A0A1A9VD99_GLOAU</name>
<dbReference type="GO" id="GO:0005634">
    <property type="term" value="C:nucleus"/>
    <property type="evidence" value="ECO:0007669"/>
    <property type="project" value="TreeGrafter"/>
</dbReference>
<keyword evidence="4" id="KW-1185">Reference proteome</keyword>
<dbReference type="InterPro" id="IPR001012">
    <property type="entry name" value="UBX_dom"/>
</dbReference>
<dbReference type="InterPro" id="IPR029071">
    <property type="entry name" value="Ubiquitin-like_domsf"/>
</dbReference>
<dbReference type="VEuPathDB" id="VectorBase:GAUT033600"/>
<evidence type="ECO:0000313" key="3">
    <source>
        <dbReference type="EnsemblMetazoa" id="GAUT033600-PA"/>
    </source>
</evidence>
<dbReference type="SUPFAM" id="SSF54236">
    <property type="entry name" value="Ubiquitin-like"/>
    <property type="match status" value="2"/>
</dbReference>
<dbReference type="GO" id="GO:0005737">
    <property type="term" value="C:cytoplasm"/>
    <property type="evidence" value="ECO:0007669"/>
    <property type="project" value="TreeGrafter"/>
</dbReference>
<dbReference type="Proteomes" id="UP000078200">
    <property type="component" value="Unassembled WGS sequence"/>
</dbReference>
<evidence type="ECO:0000256" key="1">
    <source>
        <dbReference type="SAM" id="MobiDB-lite"/>
    </source>
</evidence>
<feature type="region of interest" description="Disordered" evidence="1">
    <location>
        <begin position="179"/>
        <end position="200"/>
    </location>
</feature>
<protein>
    <submittedName>
        <fullName evidence="3">UBX domain-containing protein</fullName>
    </submittedName>
</protein>
<dbReference type="CDD" id="cd16105">
    <property type="entry name" value="Ubl_ASPSCR1_like"/>
    <property type="match status" value="1"/>
</dbReference>
<feature type="domain" description="UBX" evidence="2">
    <location>
        <begin position="349"/>
        <end position="424"/>
    </location>
</feature>
<dbReference type="GO" id="GO:0006886">
    <property type="term" value="P:intracellular protein transport"/>
    <property type="evidence" value="ECO:0007669"/>
    <property type="project" value="TreeGrafter"/>
</dbReference>
<evidence type="ECO:0000259" key="2">
    <source>
        <dbReference type="PROSITE" id="PS50033"/>
    </source>
</evidence>
<feature type="region of interest" description="Disordered" evidence="1">
    <location>
        <begin position="462"/>
        <end position="501"/>
    </location>
</feature>
<dbReference type="GO" id="GO:0012506">
    <property type="term" value="C:vesicle membrane"/>
    <property type="evidence" value="ECO:0007669"/>
    <property type="project" value="TreeGrafter"/>
</dbReference>
<dbReference type="PROSITE" id="PS50033">
    <property type="entry name" value="UBX"/>
    <property type="match status" value="1"/>
</dbReference>
<dbReference type="Pfam" id="PF00789">
    <property type="entry name" value="UBX"/>
    <property type="match status" value="1"/>
</dbReference>
<dbReference type="PANTHER" id="PTHR46467">
    <property type="entry name" value="TETHER CONTAINING UBX DOMAIN FOR GLUT4"/>
    <property type="match status" value="1"/>
</dbReference>
<dbReference type="EnsemblMetazoa" id="GAUT033600-RA">
    <property type="protein sequence ID" value="GAUT033600-PA"/>
    <property type="gene ID" value="GAUT033600"/>
</dbReference>